<dbReference type="EMBL" id="VDGH01000010">
    <property type="protein sequence ID" value="TQR10626.1"/>
    <property type="molecule type" value="Genomic_DNA"/>
</dbReference>
<comment type="caution">
    <text evidence="2">The sequence shown here is derived from an EMBL/GenBank/DDBJ whole genome shotgun (WGS) entry which is preliminary data.</text>
</comment>
<dbReference type="SMART" id="SM00871">
    <property type="entry name" value="AraC_E_bind"/>
    <property type="match status" value="1"/>
</dbReference>
<dbReference type="SUPFAM" id="SSF55136">
    <property type="entry name" value="Probable bacterial effector-binding domain"/>
    <property type="match status" value="1"/>
</dbReference>
<dbReference type="PANTHER" id="PTHR36444">
    <property type="entry name" value="TRANSCRIPTIONAL REGULATOR PROTEIN YOBU-RELATED"/>
    <property type="match status" value="1"/>
</dbReference>
<reference evidence="2 3" key="1">
    <citation type="submission" date="2019-05" db="EMBL/GenBank/DDBJ databases">
        <title>Psychrobacillus vulpis sp. nov., a new species isolated from feces of a red fox that inhabits in The Tablas de Daimiel Natural Park, Albacete, Spain.</title>
        <authorList>
            <person name="Rodriguez M."/>
            <person name="Reina J.C."/>
            <person name="Bejar V."/>
            <person name="Llamas I."/>
        </authorList>
    </citation>
    <scope>NUCLEOTIDE SEQUENCE [LARGE SCALE GENOMIC DNA]</scope>
    <source>
        <strain evidence="2 3">NEAU-3TGS17</strain>
    </source>
</reference>
<dbReference type="RefSeq" id="WP_142539946.1">
    <property type="nucleotide sequence ID" value="NZ_BMIE01000008.1"/>
</dbReference>
<dbReference type="OrthoDB" id="9801123at2"/>
<dbReference type="AlphaFoldDB" id="A0A544SZK0"/>
<sequence>MQHRIVERQAFQVIGVNREFPYKVEDGGITAFQNFWNTIHENGTFNQLEQLRSGETEGLLGIWAEVNKEENKMDYYVAVEYSGGVPVGLKSVDFPPSKWVVFEVQGPFPSALASTWERIYSEWFPSTGYVPNEIKPFEVYIETDPKNLNAYNEIWVAIK</sequence>
<dbReference type="InterPro" id="IPR011256">
    <property type="entry name" value="Reg_factor_effector_dom_sf"/>
</dbReference>
<dbReference type="PANTHER" id="PTHR36444:SF3">
    <property type="entry name" value="TRANSCRIPTIONAL ACTIVATOR, PUTATIVE-RELATED"/>
    <property type="match status" value="1"/>
</dbReference>
<dbReference type="Proteomes" id="UP000317316">
    <property type="component" value="Unassembled WGS sequence"/>
</dbReference>
<dbReference type="InterPro" id="IPR010499">
    <property type="entry name" value="AraC_E-bd"/>
</dbReference>
<feature type="domain" description="AraC effector-binding" evidence="1">
    <location>
        <begin position="1"/>
        <end position="159"/>
    </location>
</feature>
<dbReference type="Pfam" id="PF06445">
    <property type="entry name" value="GyrI-like"/>
    <property type="match status" value="1"/>
</dbReference>
<dbReference type="InterPro" id="IPR029442">
    <property type="entry name" value="GyrI-like"/>
</dbReference>
<protein>
    <submittedName>
        <fullName evidence="2">GyrI-like domain-containing protein</fullName>
    </submittedName>
</protein>
<evidence type="ECO:0000259" key="1">
    <source>
        <dbReference type="SMART" id="SM00871"/>
    </source>
</evidence>
<name>A0A544SZK0_9BACI</name>
<gene>
    <name evidence="2" type="ORF">FG382_16235</name>
</gene>
<evidence type="ECO:0000313" key="3">
    <source>
        <dbReference type="Proteomes" id="UP000317316"/>
    </source>
</evidence>
<accession>A0A544SZK0</accession>
<proteinExistence type="predicted"/>
<evidence type="ECO:0000313" key="2">
    <source>
        <dbReference type="EMBL" id="TQR10626.1"/>
    </source>
</evidence>
<keyword evidence="3" id="KW-1185">Reference proteome</keyword>
<dbReference type="Gene3D" id="3.20.80.10">
    <property type="entry name" value="Regulatory factor, effector binding domain"/>
    <property type="match status" value="1"/>
</dbReference>
<organism evidence="2 3">
    <name type="scientific">Psychrobacillus lasiicapitis</name>
    <dbReference type="NCBI Taxonomy" id="1636719"/>
    <lineage>
        <taxon>Bacteria</taxon>
        <taxon>Bacillati</taxon>
        <taxon>Bacillota</taxon>
        <taxon>Bacilli</taxon>
        <taxon>Bacillales</taxon>
        <taxon>Bacillaceae</taxon>
        <taxon>Psychrobacillus</taxon>
    </lineage>
</organism>
<dbReference type="InterPro" id="IPR053182">
    <property type="entry name" value="YobU-like_regulator"/>
</dbReference>